<evidence type="ECO:0000313" key="2">
    <source>
        <dbReference type="EMBL" id="KAF0134347.1"/>
    </source>
</evidence>
<dbReference type="NCBIfam" id="NF047752">
    <property type="entry name" value="MntA_antitoxin"/>
    <property type="match status" value="1"/>
</dbReference>
<evidence type="ECO:0000313" key="3">
    <source>
        <dbReference type="Proteomes" id="UP000488506"/>
    </source>
</evidence>
<dbReference type="Gene3D" id="3.30.460.10">
    <property type="entry name" value="Beta Polymerase, domain 2"/>
    <property type="match status" value="1"/>
</dbReference>
<dbReference type="PANTHER" id="PTHR43852">
    <property type="entry name" value="NUCLEOTIDYLTRANSFERASE"/>
    <property type="match status" value="1"/>
</dbReference>
<dbReference type="GO" id="GO:0016740">
    <property type="term" value="F:transferase activity"/>
    <property type="evidence" value="ECO:0007669"/>
    <property type="project" value="UniProtKB-KW"/>
</dbReference>
<dbReference type="PANTHER" id="PTHR43852:SF3">
    <property type="entry name" value="NUCLEOTIDYLTRANSFERASE"/>
    <property type="match status" value="1"/>
</dbReference>
<evidence type="ECO:0000259" key="1">
    <source>
        <dbReference type="Pfam" id="PF18765"/>
    </source>
</evidence>
<feature type="domain" description="Polymerase beta nucleotidyltransferase" evidence="1">
    <location>
        <begin position="7"/>
        <end position="90"/>
    </location>
</feature>
<reference evidence="2 3" key="1">
    <citation type="submission" date="2019-12" db="EMBL/GenBank/DDBJ databases">
        <authorList>
            <person name="Wolfe R."/>
            <person name="Danczak R."/>
            <person name="Wilkins M."/>
        </authorList>
    </citation>
    <scope>NUCLEOTIDE SEQUENCE [LARGE SCALE GENOMIC DNA]</scope>
    <source>
        <strain evidence="2">X2_MaxBin.013</strain>
    </source>
</reference>
<dbReference type="InterPro" id="IPR043519">
    <property type="entry name" value="NT_sf"/>
</dbReference>
<proteinExistence type="predicted"/>
<keyword evidence="2" id="KW-0808">Transferase</keyword>
<accession>A0A833NX45</accession>
<dbReference type="EMBL" id="WPAF01000009">
    <property type="protein sequence ID" value="KAF0134347.1"/>
    <property type="molecule type" value="Genomic_DNA"/>
</dbReference>
<sequence>MSDLESKLSEYFKNNKSIVLAFLFGSAAKGRQIAESDVDIAVWFKNNYTMKDIDKIWLEVEKAIKRNIDLIILNQARPTIAWEAMRGKKLSIKNYGLYIKKMLEVSSEAEDFNNFILDFWKLRRKLRGEIA</sequence>
<dbReference type="Proteomes" id="UP000488506">
    <property type="component" value="Unassembled WGS sequence"/>
</dbReference>
<gene>
    <name evidence="2" type="ORF">FD145_727</name>
</gene>
<dbReference type="SUPFAM" id="SSF81301">
    <property type="entry name" value="Nucleotidyltransferase"/>
    <property type="match status" value="1"/>
</dbReference>
<name>A0A833NX45_UNCSA</name>
<organism evidence="2 3">
    <name type="scientific">Candidatus Saganbacteria bacterium</name>
    <dbReference type="NCBI Taxonomy" id="2575572"/>
    <lineage>
        <taxon>Bacteria</taxon>
        <taxon>Bacillati</taxon>
        <taxon>Saganbacteria</taxon>
    </lineage>
</organism>
<dbReference type="AlphaFoldDB" id="A0A833NX45"/>
<dbReference type="Pfam" id="PF18765">
    <property type="entry name" value="Polbeta"/>
    <property type="match status" value="1"/>
</dbReference>
<dbReference type="InterPro" id="IPR052930">
    <property type="entry name" value="TA_antitoxin_MntA"/>
</dbReference>
<protein>
    <submittedName>
        <fullName evidence="2">Putative nucleotidyltransferase</fullName>
    </submittedName>
</protein>
<dbReference type="InterPro" id="IPR041633">
    <property type="entry name" value="Polbeta"/>
</dbReference>
<comment type="caution">
    <text evidence="2">The sequence shown here is derived from an EMBL/GenBank/DDBJ whole genome shotgun (WGS) entry which is preliminary data.</text>
</comment>
<dbReference type="CDD" id="cd05403">
    <property type="entry name" value="NT_KNTase_like"/>
    <property type="match status" value="1"/>
</dbReference>